<dbReference type="PROSITE" id="PS50075">
    <property type="entry name" value="CARRIER"/>
    <property type="match status" value="1"/>
</dbReference>
<gene>
    <name evidence="1" type="ORF">Sipo8835_25970</name>
</gene>
<protein>
    <submittedName>
        <fullName evidence="1">Acyl carrier protein</fullName>
    </submittedName>
</protein>
<reference evidence="1 2" key="1">
    <citation type="submission" date="2019-03" db="EMBL/GenBank/DDBJ databases">
        <title>Comparative genomic analyses of the sweetpotato soil rot pathogen, Streptomyces ipomoeae.</title>
        <authorList>
            <person name="Ruschel Soares N."/>
            <person name="Badger J.H."/>
            <person name="Huguet-Tapia J.C."/>
            <person name="Clark C.A."/>
            <person name="Pettis G.S."/>
        </authorList>
    </citation>
    <scope>NUCLEOTIDE SEQUENCE [LARGE SCALE GENOMIC DNA]</scope>
    <source>
        <strain evidence="1 2">88-35</strain>
    </source>
</reference>
<accession>A0A540Q584</accession>
<proteinExistence type="predicted"/>
<dbReference type="GeneID" id="301695159"/>
<dbReference type="Proteomes" id="UP000318720">
    <property type="component" value="Unassembled WGS sequence"/>
</dbReference>
<dbReference type="EMBL" id="SPAZ01000212">
    <property type="protein sequence ID" value="TQE28394.1"/>
    <property type="molecule type" value="Genomic_DNA"/>
</dbReference>
<dbReference type="AlphaFoldDB" id="A0A540Q584"/>
<evidence type="ECO:0000313" key="2">
    <source>
        <dbReference type="Proteomes" id="UP000318720"/>
    </source>
</evidence>
<dbReference type="InterPro" id="IPR036736">
    <property type="entry name" value="ACP-like_sf"/>
</dbReference>
<organism evidence="1 2">
    <name type="scientific">Streptomyces ipomoeae</name>
    <dbReference type="NCBI Taxonomy" id="103232"/>
    <lineage>
        <taxon>Bacteria</taxon>
        <taxon>Bacillati</taxon>
        <taxon>Actinomycetota</taxon>
        <taxon>Actinomycetes</taxon>
        <taxon>Kitasatosporales</taxon>
        <taxon>Streptomycetaceae</taxon>
        <taxon>Streptomyces</taxon>
    </lineage>
</organism>
<evidence type="ECO:0000313" key="1">
    <source>
        <dbReference type="EMBL" id="TQE28394.1"/>
    </source>
</evidence>
<sequence length="82" mass="9129">MSSDLREVMVDTLRNMNFEVDSVTDETPLGDGGLELESLSLAELVMQLDSFGVEFSDEEMEKLTSMTFGEFTQEANRRAAGK</sequence>
<dbReference type="SUPFAM" id="SSF47336">
    <property type="entry name" value="ACP-like"/>
    <property type="match status" value="1"/>
</dbReference>
<dbReference type="Gene3D" id="1.10.1200.10">
    <property type="entry name" value="ACP-like"/>
    <property type="match status" value="1"/>
</dbReference>
<dbReference type="InterPro" id="IPR009081">
    <property type="entry name" value="PP-bd_ACP"/>
</dbReference>
<name>A0A540Q584_9ACTN</name>
<dbReference type="RefSeq" id="WP_009312594.1">
    <property type="nucleotide sequence ID" value="NZ_CP182305.1"/>
</dbReference>
<comment type="caution">
    <text evidence="1">The sequence shown here is derived from an EMBL/GenBank/DDBJ whole genome shotgun (WGS) entry which is preliminary data.</text>
</comment>